<dbReference type="Pfam" id="PF09487">
    <property type="entry name" value="HrpB2"/>
    <property type="match status" value="1"/>
</dbReference>
<organism evidence="1">
    <name type="scientific">Ralstonia solanacearum</name>
    <name type="common">Pseudomonas solanacearum</name>
    <dbReference type="NCBI Taxonomy" id="305"/>
    <lineage>
        <taxon>Bacteria</taxon>
        <taxon>Pseudomonadati</taxon>
        <taxon>Pseudomonadota</taxon>
        <taxon>Betaproteobacteria</taxon>
        <taxon>Burkholderiales</taxon>
        <taxon>Burkholderiaceae</taxon>
        <taxon>Ralstonia</taxon>
        <taxon>Ralstonia solanacearum species complex</taxon>
    </lineage>
</organism>
<name>A0A0S4TPC4_RALSL</name>
<proteinExistence type="predicted"/>
<dbReference type="AlphaFoldDB" id="A0A0S4TPC4"/>
<evidence type="ECO:0000313" key="1">
    <source>
        <dbReference type="EMBL" id="CUV11814.1"/>
    </source>
</evidence>
<accession>A0A0S4TPC4</accession>
<dbReference type="EMBL" id="LN899819">
    <property type="protein sequence ID" value="CUV11814.1"/>
    <property type="molecule type" value="Genomic_DNA"/>
</dbReference>
<dbReference type="InterPro" id="IPR013391">
    <property type="entry name" value="T3SS_HrpB2"/>
</dbReference>
<protein>
    <submittedName>
        <fullName evidence="1">Type III secretion protein HrpJ, HrpB2-like protein</fullName>
    </submittedName>
</protein>
<reference evidence="1" key="1">
    <citation type="submission" date="2015-10" db="EMBL/GenBank/DDBJ databases">
        <authorList>
            <person name="Gilbert D.G."/>
        </authorList>
    </citation>
    <scope>NUCLEOTIDE SEQUENCE</scope>
    <source>
        <strain evidence="1">Phyl III-seqv23</strain>
    </source>
</reference>
<gene>
    <name evidence="1" type="primary">hrpJ</name>
    <name evidence="1" type="ORF">RUN39_v1_240020</name>
</gene>
<dbReference type="NCBIfam" id="TIGR02558">
    <property type="entry name" value="HrpB2"/>
    <property type="match status" value="1"/>
</dbReference>
<sequence length="136" mass="14832">MKRHQERIMIQGPTAVPPVPTHSVDTPALPTVQQEPVQELVSRFEALLGQAKEAQRHSKGPSAIGELVAKEDAAVRATADRINATLETDKVKPMEEIMVDAMRIQMEAAATMTKIHMGSMVAHSGKNAVQTLMKNQ</sequence>